<reference evidence="2 3" key="1">
    <citation type="journal article" date="2012" name="Eukaryot. Cell">
        <title>Genome sequence of the fungus Glarea lozoyensis: the first genome sequence of a species from the Helotiaceae family.</title>
        <authorList>
            <person name="Youssar L."/>
            <person name="Gruening B.A."/>
            <person name="Erxleben A."/>
            <person name="Guenther S."/>
            <person name="Huettel W."/>
        </authorList>
    </citation>
    <scope>NUCLEOTIDE SEQUENCE [LARGE SCALE GENOMIC DNA]</scope>
    <source>
        <strain evidence="3">ATCC 74030 / MF5533</strain>
    </source>
</reference>
<protein>
    <recommendedName>
        <fullName evidence="4">C2H2-type domain-containing protein</fullName>
    </recommendedName>
</protein>
<sequence>MASLMVPPGYRPVPLDRCPPEVRAIIFKEVLKATKPMEEALRIQGNRNTDGVAPSHEENGSDEDQGSDKEGSVVWDDPLNTEEIIREFTSADRHKEKGESLRLQLEWIDCNGGSRILNSELLHINRATTTEVLSWLLPLTLFKAWTPMELERLGRRMTIQIGIMRAGKSPTWNVEVEMGTHAGIDNHWKTCEGAHGADGFVLEVFEEWMHGVNLARFTDIIVNHISGREIDSPAPLQRTLKAGIRVLISSLTFDYPKFALTRNERARLDAVFDTLADEGKLVRGRARKELHWVGTYLVEKMVRAWFQNAIDNGYRSWDIVVHKALSVVLQSALACRAGEICRSKGYETEYMQWSDIVMTLPPGWTTIDDVQVSCLLRYEKNQKREKNTYREVPLTVLRAPELNIICAVKLLLIQALRSGNILSLDHAFDQASRRVDNTVQWIFPNRPVIPSLHISSGFILWDSSNGTNSLNQTTKELGLNAGILADIRSHDIRRGAFRDLATIKRAPDAPPLGVASTEVAVIGGHSIKSLQSGVTDAYVGGVEHESYSSRAEQLPVSRKTAIVGKAYKRKRVQGHEIDDYCLENNLDATKGSERVKAGRRLKSSRAAAFIESERNADKTPSKSHTMSSPRLLMLPTPTASAPKPTSESPSSSVGNTLESLIDPRLTSYGNQDGVDVDVETDAAVSTLSALVYGDDEAIGEDEEILGMDILLECAARSDSSAQKSLLELDGRADRIFLTAQALEAHEMNNHRPITPPMRCTFEGCKSETLFGQWTSYTRHLKSIHGLASVKDRERYMLEEFKRHIV</sequence>
<proteinExistence type="predicted"/>
<gene>
    <name evidence="2" type="ORF">M7I_2806</name>
</gene>
<feature type="region of interest" description="Disordered" evidence="1">
    <location>
        <begin position="43"/>
        <end position="76"/>
    </location>
</feature>
<name>H0EJS6_GLAL7</name>
<accession>H0EJS6</accession>
<keyword evidence="3" id="KW-1185">Reference proteome</keyword>
<feature type="compositionally biased region" description="Basic and acidic residues" evidence="1">
    <location>
        <begin position="611"/>
        <end position="620"/>
    </location>
</feature>
<dbReference type="HOGENOM" id="CLU_349857_0_0_1"/>
<comment type="caution">
    <text evidence="2">The sequence shown here is derived from an EMBL/GenBank/DDBJ whole genome shotgun (WGS) entry which is preliminary data.</text>
</comment>
<evidence type="ECO:0000313" key="3">
    <source>
        <dbReference type="Proteomes" id="UP000005446"/>
    </source>
</evidence>
<dbReference type="InParanoid" id="H0EJS6"/>
<feature type="region of interest" description="Disordered" evidence="1">
    <location>
        <begin position="609"/>
        <end position="657"/>
    </location>
</feature>
<evidence type="ECO:0008006" key="4">
    <source>
        <dbReference type="Google" id="ProtNLM"/>
    </source>
</evidence>
<dbReference type="AlphaFoldDB" id="H0EJS6"/>
<organism evidence="2 3">
    <name type="scientific">Glarea lozoyensis (strain ATCC 74030 / MF5533)</name>
    <dbReference type="NCBI Taxonomy" id="1104152"/>
    <lineage>
        <taxon>Eukaryota</taxon>
        <taxon>Fungi</taxon>
        <taxon>Dikarya</taxon>
        <taxon>Ascomycota</taxon>
        <taxon>Pezizomycotina</taxon>
        <taxon>Leotiomycetes</taxon>
        <taxon>Helotiales</taxon>
        <taxon>Helotiaceae</taxon>
        <taxon>Glarea</taxon>
    </lineage>
</organism>
<evidence type="ECO:0000256" key="1">
    <source>
        <dbReference type="SAM" id="MobiDB-lite"/>
    </source>
</evidence>
<dbReference type="Proteomes" id="UP000005446">
    <property type="component" value="Unassembled WGS sequence"/>
</dbReference>
<feature type="compositionally biased region" description="Low complexity" evidence="1">
    <location>
        <begin position="635"/>
        <end position="652"/>
    </location>
</feature>
<evidence type="ECO:0000313" key="2">
    <source>
        <dbReference type="EMBL" id="EHL01117.1"/>
    </source>
</evidence>
<dbReference type="EMBL" id="AGUE01000060">
    <property type="protein sequence ID" value="EHL01117.1"/>
    <property type="molecule type" value="Genomic_DNA"/>
</dbReference>
<dbReference type="OrthoDB" id="4369634at2759"/>